<gene>
    <name evidence="7" type="primary">rodA</name>
    <name evidence="7" type="ordered locus">CLDAP_08110</name>
</gene>
<dbReference type="Proteomes" id="UP000007880">
    <property type="component" value="Chromosome"/>
</dbReference>
<evidence type="ECO:0000313" key="7">
    <source>
        <dbReference type="EMBL" id="BAL98850.1"/>
    </source>
</evidence>
<name>I0I0R3_CALAS</name>
<evidence type="ECO:0000256" key="6">
    <source>
        <dbReference type="SAM" id="Phobius"/>
    </source>
</evidence>
<feature type="transmembrane region" description="Helical" evidence="6">
    <location>
        <begin position="328"/>
        <end position="350"/>
    </location>
</feature>
<dbReference type="EMBL" id="AP012337">
    <property type="protein sequence ID" value="BAL98850.1"/>
    <property type="molecule type" value="Genomic_DNA"/>
</dbReference>
<dbReference type="KEGG" id="cap:CLDAP_08110"/>
<dbReference type="GO" id="GO:0015648">
    <property type="term" value="F:lipid-linked peptidoglycan transporter activity"/>
    <property type="evidence" value="ECO:0007669"/>
    <property type="project" value="TreeGrafter"/>
</dbReference>
<organism evidence="7 8">
    <name type="scientific">Caldilinea aerophila (strain DSM 14535 / JCM 11387 / NBRC 104270 / STL-6-O1)</name>
    <dbReference type="NCBI Taxonomy" id="926550"/>
    <lineage>
        <taxon>Bacteria</taxon>
        <taxon>Bacillati</taxon>
        <taxon>Chloroflexota</taxon>
        <taxon>Caldilineae</taxon>
        <taxon>Caldilineales</taxon>
        <taxon>Caldilineaceae</taxon>
        <taxon>Caldilinea</taxon>
    </lineage>
</organism>
<feature type="transmembrane region" description="Helical" evidence="6">
    <location>
        <begin position="184"/>
        <end position="206"/>
    </location>
</feature>
<dbReference type="Pfam" id="PF01098">
    <property type="entry name" value="FTSW_RODA_SPOVE"/>
    <property type="match status" value="1"/>
</dbReference>
<dbReference type="GO" id="GO:0005886">
    <property type="term" value="C:plasma membrane"/>
    <property type="evidence" value="ECO:0007669"/>
    <property type="project" value="TreeGrafter"/>
</dbReference>
<reference evidence="7 8" key="1">
    <citation type="submission" date="2012-02" db="EMBL/GenBank/DDBJ databases">
        <title>Complete genome sequence of Caldilinea aerophila DSM 14535 (= NBRC 102666).</title>
        <authorList>
            <person name="Oguchi A."/>
            <person name="Hosoyama A."/>
            <person name="Sekine M."/>
            <person name="Fukai R."/>
            <person name="Kato Y."/>
            <person name="Nakamura S."/>
            <person name="Hanada S."/>
            <person name="Yamazaki S."/>
            <person name="Fujita N."/>
        </authorList>
    </citation>
    <scope>NUCLEOTIDE SEQUENCE [LARGE SCALE GENOMIC DNA]</scope>
    <source>
        <strain evidence="8">DSM 14535 / JCM 11387 / NBRC 104270 / STL-6-O1</strain>
    </source>
</reference>
<dbReference type="AlphaFoldDB" id="I0I0R3"/>
<feature type="transmembrane region" description="Helical" evidence="6">
    <location>
        <begin position="45"/>
        <end position="63"/>
    </location>
</feature>
<dbReference type="InterPro" id="IPR001182">
    <property type="entry name" value="FtsW/RodA"/>
</dbReference>
<evidence type="ECO:0000256" key="5">
    <source>
        <dbReference type="ARBA" id="ARBA00023136"/>
    </source>
</evidence>
<feature type="transmembrane region" description="Helical" evidence="6">
    <location>
        <begin position="362"/>
        <end position="380"/>
    </location>
</feature>
<evidence type="ECO:0000313" key="8">
    <source>
        <dbReference type="Proteomes" id="UP000007880"/>
    </source>
</evidence>
<dbReference type="OrthoDB" id="9812661at2"/>
<feature type="transmembrane region" description="Helical" evidence="6">
    <location>
        <begin position="160"/>
        <end position="177"/>
    </location>
</feature>
<keyword evidence="5 6" id="KW-0472">Membrane</keyword>
<keyword evidence="8" id="KW-1185">Reference proteome</keyword>
<comment type="subcellular location">
    <subcellularLocation>
        <location evidence="1">Membrane</location>
        <topology evidence="1">Multi-pass membrane protein</topology>
    </subcellularLocation>
</comment>
<sequence>MFTRINWRHFDWPLLLVVLLLSAIGVAVIYSATRNSPDLVDYWQRQVNFILIGLGVLFFVAMLDYRQLSLLAIPAFLTFVASLVVVYFVGEAQGGSRSWINVGGTLVQPTEAGKFLLIIFLAWYLSWFKEGLHRLPYLLMALLFLLAPLVLVYIQPDFGMAITYAFMGGVLILAAGVRYRHLALLGGGALLALPFFAATLQGYMLARICIFLPTDDEGHIIPPILNLLRAAFDTLPTECIQPEANTAASYNVDQALIAIGNGGLTGLGWAQGTQNQLLFLRVRHTDFIFSVIAEELGMIGASFILLLLLFVVWRVLRIAERAPDQFGKLLATGVAALIFFQIVVNVGMNLKIMPVTGLTLPFISYGGSSLISMMFAIGLAESVAMRHRKIEFF</sequence>
<dbReference type="PANTHER" id="PTHR30474">
    <property type="entry name" value="CELL CYCLE PROTEIN"/>
    <property type="match status" value="1"/>
</dbReference>
<evidence type="ECO:0000256" key="2">
    <source>
        <dbReference type="ARBA" id="ARBA00022692"/>
    </source>
</evidence>
<protein>
    <submittedName>
        <fullName evidence="7">Rod shape-determining protein RodA</fullName>
    </submittedName>
</protein>
<keyword evidence="3" id="KW-0133">Cell shape</keyword>
<dbReference type="STRING" id="926550.CLDAP_08110"/>
<evidence type="ECO:0000256" key="3">
    <source>
        <dbReference type="ARBA" id="ARBA00022960"/>
    </source>
</evidence>
<evidence type="ECO:0000256" key="1">
    <source>
        <dbReference type="ARBA" id="ARBA00004141"/>
    </source>
</evidence>
<dbReference type="GO" id="GO:0032153">
    <property type="term" value="C:cell division site"/>
    <property type="evidence" value="ECO:0007669"/>
    <property type="project" value="TreeGrafter"/>
</dbReference>
<evidence type="ECO:0000256" key="4">
    <source>
        <dbReference type="ARBA" id="ARBA00022989"/>
    </source>
</evidence>
<accession>I0I0R3</accession>
<dbReference type="GO" id="GO:0008360">
    <property type="term" value="P:regulation of cell shape"/>
    <property type="evidence" value="ECO:0007669"/>
    <property type="project" value="UniProtKB-KW"/>
</dbReference>
<feature type="transmembrane region" description="Helical" evidence="6">
    <location>
        <begin position="110"/>
        <end position="128"/>
    </location>
</feature>
<dbReference type="eggNOG" id="COG0772">
    <property type="taxonomic scope" value="Bacteria"/>
</dbReference>
<keyword evidence="4 6" id="KW-1133">Transmembrane helix</keyword>
<dbReference type="PANTHER" id="PTHR30474:SF1">
    <property type="entry name" value="PEPTIDOGLYCAN GLYCOSYLTRANSFERASE MRDB"/>
    <property type="match status" value="1"/>
</dbReference>
<feature type="transmembrane region" description="Helical" evidence="6">
    <location>
        <begin position="135"/>
        <end position="154"/>
    </location>
</feature>
<feature type="transmembrane region" description="Helical" evidence="6">
    <location>
        <begin position="12"/>
        <end position="33"/>
    </location>
</feature>
<dbReference type="RefSeq" id="WP_014432091.1">
    <property type="nucleotide sequence ID" value="NC_017079.1"/>
</dbReference>
<dbReference type="PATRIC" id="fig|926550.5.peg.855"/>
<keyword evidence="2 6" id="KW-0812">Transmembrane</keyword>
<proteinExistence type="predicted"/>
<feature type="transmembrane region" description="Helical" evidence="6">
    <location>
        <begin position="70"/>
        <end position="90"/>
    </location>
</feature>
<dbReference type="HOGENOM" id="CLU_029243_0_1_0"/>
<dbReference type="GO" id="GO:0051301">
    <property type="term" value="P:cell division"/>
    <property type="evidence" value="ECO:0007669"/>
    <property type="project" value="InterPro"/>
</dbReference>
<feature type="transmembrane region" description="Helical" evidence="6">
    <location>
        <begin position="296"/>
        <end position="316"/>
    </location>
</feature>